<dbReference type="Pfam" id="PF03372">
    <property type="entry name" value="Exo_endo_phos"/>
    <property type="match status" value="1"/>
</dbReference>
<reference evidence="2 3" key="1">
    <citation type="journal article" date="2016" name="Sci. Rep.">
        <title>The Dendrobium catenatum Lindl. genome sequence provides insights into polysaccharide synthase, floral development and adaptive evolution.</title>
        <authorList>
            <person name="Zhang G.Q."/>
            <person name="Xu Q."/>
            <person name="Bian C."/>
            <person name="Tsai W.C."/>
            <person name="Yeh C.M."/>
            <person name="Liu K.W."/>
            <person name="Yoshida K."/>
            <person name="Zhang L.S."/>
            <person name="Chang S.B."/>
            <person name="Chen F."/>
            <person name="Shi Y."/>
            <person name="Su Y.Y."/>
            <person name="Zhang Y.Q."/>
            <person name="Chen L.J."/>
            <person name="Yin Y."/>
            <person name="Lin M."/>
            <person name="Huang H."/>
            <person name="Deng H."/>
            <person name="Wang Z.W."/>
            <person name="Zhu S.L."/>
            <person name="Zhao X."/>
            <person name="Deng C."/>
            <person name="Niu S.C."/>
            <person name="Huang J."/>
            <person name="Wang M."/>
            <person name="Liu G.H."/>
            <person name="Yang H.J."/>
            <person name="Xiao X.J."/>
            <person name="Hsiao Y.Y."/>
            <person name="Wu W.L."/>
            <person name="Chen Y.Y."/>
            <person name="Mitsuda N."/>
            <person name="Ohme-Takagi M."/>
            <person name="Luo Y.B."/>
            <person name="Van de Peer Y."/>
            <person name="Liu Z.J."/>
        </authorList>
    </citation>
    <scope>NUCLEOTIDE SEQUENCE [LARGE SCALE GENOMIC DNA]</scope>
    <source>
        <tissue evidence="2">The whole plant</tissue>
    </source>
</reference>
<dbReference type="FunFam" id="3.60.10.10:FF:000045">
    <property type="entry name" value="Endonuclease/exonuclease/phosphatase family protein"/>
    <property type="match status" value="1"/>
</dbReference>
<dbReference type="PANTHER" id="PTHR14859:SF0">
    <property type="entry name" value="ENDONUCLEASE_EXONUCLEASE_PHOSPHATASE FAMILY PROTEIN, EXPRESSED"/>
    <property type="match status" value="1"/>
</dbReference>
<evidence type="ECO:0000313" key="2">
    <source>
        <dbReference type="EMBL" id="PKU73681.1"/>
    </source>
</evidence>
<organism evidence="2 3">
    <name type="scientific">Dendrobium catenatum</name>
    <dbReference type="NCBI Taxonomy" id="906689"/>
    <lineage>
        <taxon>Eukaryota</taxon>
        <taxon>Viridiplantae</taxon>
        <taxon>Streptophyta</taxon>
        <taxon>Embryophyta</taxon>
        <taxon>Tracheophyta</taxon>
        <taxon>Spermatophyta</taxon>
        <taxon>Magnoliopsida</taxon>
        <taxon>Liliopsida</taxon>
        <taxon>Asparagales</taxon>
        <taxon>Orchidaceae</taxon>
        <taxon>Epidendroideae</taxon>
        <taxon>Malaxideae</taxon>
        <taxon>Dendrobiinae</taxon>
        <taxon>Dendrobium</taxon>
    </lineage>
</organism>
<dbReference type="AlphaFoldDB" id="A0A2I0WDE7"/>
<sequence>MSASRTSTRGRRSSNGFSKKIASLFSFSPSAESPATTNCRCGAATMFNIRRVCSLLRRLFRRRRKSPVIIRQFPPVAVIQEPPLQPIRIATFNAAMFSMAPPTPNLQNPPAGNLNILGKALNDRPKSILKRQQTISNSKRRVSINLPEDQISIERSKQIASADKLLQKGKAPMLHQNFGFVDRMRRTDTSVLDVLMEVDADVFALQNVKAEEEKGMKPLSDLADGLGMKYVFAESWAPEFGNAILSKWPIKQCRVQKICDDADFRNVLKVTIEVPRAGEVNLHCTHLDHLDEAWRMKQISAMLRSSDGPYILAGGLNTLDETDYSEERWNDIIKYHEENGKPRPKAEVMRFLKGKNYIDAKNFAGECEAVVVVAKGQDVQGTCKYGTRVDYILASPGSPYKFLPGSYGVISSKGTSDHHIVKVDIVINGNIENNHRTQKSKKRLVKIDRFSSKGIWKVNS</sequence>
<dbReference type="OrthoDB" id="200415at2759"/>
<dbReference type="GO" id="GO:0005783">
    <property type="term" value="C:endoplasmic reticulum"/>
    <property type="evidence" value="ECO:0007669"/>
    <property type="project" value="TreeGrafter"/>
</dbReference>
<dbReference type="GO" id="GO:0006506">
    <property type="term" value="P:GPI anchor biosynthetic process"/>
    <property type="evidence" value="ECO:0007669"/>
    <property type="project" value="TreeGrafter"/>
</dbReference>
<dbReference type="InterPro" id="IPR051916">
    <property type="entry name" value="GPI-anchor_lipid_remodeler"/>
</dbReference>
<evidence type="ECO:0000313" key="3">
    <source>
        <dbReference type="Proteomes" id="UP000233837"/>
    </source>
</evidence>
<evidence type="ECO:0000259" key="1">
    <source>
        <dbReference type="Pfam" id="PF03372"/>
    </source>
</evidence>
<proteinExistence type="predicted"/>
<name>A0A2I0WDE7_9ASPA</name>
<gene>
    <name evidence="2" type="ORF">MA16_Dca013261</name>
</gene>
<dbReference type="InterPro" id="IPR036691">
    <property type="entry name" value="Endo/exonu/phosph_ase_sf"/>
</dbReference>
<dbReference type="SUPFAM" id="SSF56219">
    <property type="entry name" value="DNase I-like"/>
    <property type="match status" value="1"/>
</dbReference>
<dbReference type="InterPro" id="IPR005135">
    <property type="entry name" value="Endo/exonuclease/phosphatase"/>
</dbReference>
<dbReference type="GO" id="GO:0003824">
    <property type="term" value="F:catalytic activity"/>
    <property type="evidence" value="ECO:0007669"/>
    <property type="project" value="InterPro"/>
</dbReference>
<dbReference type="Proteomes" id="UP000233837">
    <property type="component" value="Unassembled WGS sequence"/>
</dbReference>
<dbReference type="STRING" id="906689.A0A2I0WDE7"/>
<dbReference type="Gene3D" id="3.60.10.10">
    <property type="entry name" value="Endonuclease/exonuclease/phosphatase"/>
    <property type="match status" value="1"/>
</dbReference>
<dbReference type="EMBL" id="KZ502729">
    <property type="protein sequence ID" value="PKU73681.1"/>
    <property type="molecule type" value="Genomic_DNA"/>
</dbReference>
<protein>
    <recommendedName>
        <fullName evidence="1">Endonuclease/exonuclease/phosphatase domain-containing protein</fullName>
    </recommendedName>
</protein>
<feature type="domain" description="Endonuclease/exonuclease/phosphatase" evidence="1">
    <location>
        <begin position="184"/>
        <end position="418"/>
    </location>
</feature>
<dbReference type="PANTHER" id="PTHR14859">
    <property type="entry name" value="CALCOFLUOR WHITE HYPERSENSITIVE PROTEIN PRECURSOR"/>
    <property type="match status" value="1"/>
</dbReference>
<reference evidence="2 3" key="2">
    <citation type="journal article" date="2017" name="Nature">
        <title>The Apostasia genome and the evolution of orchids.</title>
        <authorList>
            <person name="Zhang G.Q."/>
            <person name="Liu K.W."/>
            <person name="Li Z."/>
            <person name="Lohaus R."/>
            <person name="Hsiao Y.Y."/>
            <person name="Niu S.C."/>
            <person name="Wang J.Y."/>
            <person name="Lin Y.C."/>
            <person name="Xu Q."/>
            <person name="Chen L.J."/>
            <person name="Yoshida K."/>
            <person name="Fujiwara S."/>
            <person name="Wang Z.W."/>
            <person name="Zhang Y.Q."/>
            <person name="Mitsuda N."/>
            <person name="Wang M."/>
            <person name="Liu G.H."/>
            <person name="Pecoraro L."/>
            <person name="Huang H.X."/>
            <person name="Xiao X.J."/>
            <person name="Lin M."/>
            <person name="Wu X.Y."/>
            <person name="Wu W.L."/>
            <person name="Chen Y.Y."/>
            <person name="Chang S.B."/>
            <person name="Sakamoto S."/>
            <person name="Ohme-Takagi M."/>
            <person name="Yagi M."/>
            <person name="Zeng S.J."/>
            <person name="Shen C.Y."/>
            <person name="Yeh C.M."/>
            <person name="Luo Y.B."/>
            <person name="Tsai W.C."/>
            <person name="Van de Peer Y."/>
            <person name="Liu Z.J."/>
        </authorList>
    </citation>
    <scope>NUCLEOTIDE SEQUENCE [LARGE SCALE GENOMIC DNA]</scope>
    <source>
        <tissue evidence="2">The whole plant</tissue>
    </source>
</reference>
<accession>A0A2I0WDE7</accession>
<dbReference type="GO" id="GO:0016020">
    <property type="term" value="C:membrane"/>
    <property type="evidence" value="ECO:0007669"/>
    <property type="project" value="GOC"/>
</dbReference>
<keyword evidence="3" id="KW-1185">Reference proteome</keyword>